<gene>
    <name evidence="17" type="ORF">PATL70BA_3398</name>
</gene>
<comment type="subcellular location">
    <subcellularLocation>
        <location evidence="2">Cell membrane</location>
        <topology evidence="2">Multi-pass membrane protein</topology>
    </subcellularLocation>
</comment>
<dbReference type="Pfam" id="PF02518">
    <property type="entry name" value="HATPase_c"/>
    <property type="match status" value="1"/>
</dbReference>
<dbReference type="PRINTS" id="PR00344">
    <property type="entry name" value="BCTRLSENSOR"/>
</dbReference>
<dbReference type="AlphaFoldDB" id="A0A3P7P731"/>
<evidence type="ECO:0000259" key="16">
    <source>
        <dbReference type="PROSITE" id="PS50885"/>
    </source>
</evidence>
<dbReference type="CDD" id="cd00082">
    <property type="entry name" value="HisKA"/>
    <property type="match status" value="1"/>
</dbReference>
<evidence type="ECO:0000256" key="2">
    <source>
        <dbReference type="ARBA" id="ARBA00004651"/>
    </source>
</evidence>
<keyword evidence="7 14" id="KW-0812">Transmembrane</keyword>
<evidence type="ECO:0000313" key="18">
    <source>
        <dbReference type="Proteomes" id="UP000279029"/>
    </source>
</evidence>
<dbReference type="Gene3D" id="1.10.287.130">
    <property type="match status" value="1"/>
</dbReference>
<dbReference type="FunFam" id="3.30.565.10:FF:000006">
    <property type="entry name" value="Sensor histidine kinase WalK"/>
    <property type="match status" value="1"/>
</dbReference>
<evidence type="ECO:0000256" key="10">
    <source>
        <dbReference type="ARBA" id="ARBA00022840"/>
    </source>
</evidence>
<accession>A0A3P7P731</accession>
<dbReference type="Gene3D" id="3.30.565.10">
    <property type="entry name" value="Histidine kinase-like ATPase, C-terminal domain"/>
    <property type="match status" value="1"/>
</dbReference>
<protein>
    <recommendedName>
        <fullName evidence="3">histidine kinase</fullName>
        <ecNumber evidence="3">2.7.13.3</ecNumber>
    </recommendedName>
</protein>
<dbReference type="GO" id="GO:0005886">
    <property type="term" value="C:plasma membrane"/>
    <property type="evidence" value="ECO:0007669"/>
    <property type="project" value="UniProtKB-SubCell"/>
</dbReference>
<dbReference type="SMART" id="SM00388">
    <property type="entry name" value="HisKA"/>
    <property type="match status" value="1"/>
</dbReference>
<dbReference type="Proteomes" id="UP000279029">
    <property type="component" value="Chromosome"/>
</dbReference>
<evidence type="ECO:0000256" key="11">
    <source>
        <dbReference type="ARBA" id="ARBA00022989"/>
    </source>
</evidence>
<keyword evidence="11 14" id="KW-1133">Transmembrane helix</keyword>
<evidence type="ECO:0000256" key="12">
    <source>
        <dbReference type="ARBA" id="ARBA00023012"/>
    </source>
</evidence>
<keyword evidence="10" id="KW-0067">ATP-binding</keyword>
<comment type="catalytic activity">
    <reaction evidence="1">
        <text>ATP + protein L-histidine = ADP + protein N-phospho-L-histidine.</text>
        <dbReference type="EC" id="2.7.13.3"/>
    </reaction>
</comment>
<dbReference type="GO" id="GO:0005524">
    <property type="term" value="F:ATP binding"/>
    <property type="evidence" value="ECO:0007669"/>
    <property type="project" value="UniProtKB-KW"/>
</dbReference>
<dbReference type="PROSITE" id="PS50109">
    <property type="entry name" value="HIS_KIN"/>
    <property type="match status" value="1"/>
</dbReference>
<evidence type="ECO:0000256" key="7">
    <source>
        <dbReference type="ARBA" id="ARBA00022692"/>
    </source>
</evidence>
<keyword evidence="12" id="KW-0902">Two-component regulatory system</keyword>
<evidence type="ECO:0000256" key="1">
    <source>
        <dbReference type="ARBA" id="ARBA00000085"/>
    </source>
</evidence>
<dbReference type="GO" id="GO:0000155">
    <property type="term" value="F:phosphorelay sensor kinase activity"/>
    <property type="evidence" value="ECO:0007669"/>
    <property type="project" value="InterPro"/>
</dbReference>
<dbReference type="InterPro" id="IPR036097">
    <property type="entry name" value="HisK_dim/P_sf"/>
</dbReference>
<dbReference type="InterPro" id="IPR004358">
    <property type="entry name" value="Sig_transdc_His_kin-like_C"/>
</dbReference>
<evidence type="ECO:0000256" key="4">
    <source>
        <dbReference type="ARBA" id="ARBA00022475"/>
    </source>
</evidence>
<dbReference type="PROSITE" id="PS50885">
    <property type="entry name" value="HAMP"/>
    <property type="match status" value="1"/>
</dbReference>
<keyword evidence="13 14" id="KW-0472">Membrane</keyword>
<dbReference type="Pfam" id="PF00672">
    <property type="entry name" value="HAMP"/>
    <property type="match status" value="1"/>
</dbReference>
<dbReference type="InterPro" id="IPR050398">
    <property type="entry name" value="HssS/ArlS-like"/>
</dbReference>
<keyword evidence="6" id="KW-0808">Transferase</keyword>
<dbReference type="EMBL" id="LR130778">
    <property type="protein sequence ID" value="VDN49330.1"/>
    <property type="molecule type" value="Genomic_DNA"/>
</dbReference>
<evidence type="ECO:0000256" key="13">
    <source>
        <dbReference type="ARBA" id="ARBA00023136"/>
    </source>
</evidence>
<dbReference type="RefSeq" id="WP_172596299.1">
    <property type="nucleotide sequence ID" value="NZ_LR130778.1"/>
</dbReference>
<evidence type="ECO:0000256" key="3">
    <source>
        <dbReference type="ARBA" id="ARBA00012438"/>
    </source>
</evidence>
<evidence type="ECO:0000256" key="8">
    <source>
        <dbReference type="ARBA" id="ARBA00022741"/>
    </source>
</evidence>
<evidence type="ECO:0000256" key="5">
    <source>
        <dbReference type="ARBA" id="ARBA00022553"/>
    </source>
</evidence>
<dbReference type="InterPro" id="IPR003594">
    <property type="entry name" value="HATPase_dom"/>
</dbReference>
<dbReference type="InterPro" id="IPR005467">
    <property type="entry name" value="His_kinase_dom"/>
</dbReference>
<keyword evidence="5" id="KW-0597">Phosphoprotein</keyword>
<organism evidence="17 18">
    <name type="scientific">Petrocella atlantisensis</name>
    <dbReference type="NCBI Taxonomy" id="2173034"/>
    <lineage>
        <taxon>Bacteria</taxon>
        <taxon>Bacillati</taxon>
        <taxon>Bacillota</taxon>
        <taxon>Clostridia</taxon>
        <taxon>Lachnospirales</taxon>
        <taxon>Vallitaleaceae</taxon>
        <taxon>Petrocella</taxon>
    </lineage>
</organism>
<dbReference type="SMART" id="SM00304">
    <property type="entry name" value="HAMP"/>
    <property type="match status" value="1"/>
</dbReference>
<dbReference type="SUPFAM" id="SSF103190">
    <property type="entry name" value="Sensory domain-like"/>
    <property type="match status" value="1"/>
</dbReference>
<reference evidence="17 18" key="1">
    <citation type="submission" date="2018-09" db="EMBL/GenBank/DDBJ databases">
        <authorList>
            <person name="Postec A."/>
        </authorList>
    </citation>
    <scope>NUCLEOTIDE SEQUENCE [LARGE SCALE GENOMIC DNA]</scope>
    <source>
        <strain evidence="17">70B-A</strain>
    </source>
</reference>
<evidence type="ECO:0000259" key="15">
    <source>
        <dbReference type="PROSITE" id="PS50109"/>
    </source>
</evidence>
<dbReference type="InterPro" id="IPR003660">
    <property type="entry name" value="HAMP_dom"/>
</dbReference>
<dbReference type="SUPFAM" id="SSF55874">
    <property type="entry name" value="ATPase domain of HSP90 chaperone/DNA topoisomerase II/histidine kinase"/>
    <property type="match status" value="1"/>
</dbReference>
<dbReference type="InterPro" id="IPR036890">
    <property type="entry name" value="HATPase_C_sf"/>
</dbReference>
<proteinExistence type="predicted"/>
<dbReference type="CDD" id="cd06225">
    <property type="entry name" value="HAMP"/>
    <property type="match status" value="1"/>
</dbReference>
<dbReference type="Gene3D" id="6.10.340.10">
    <property type="match status" value="1"/>
</dbReference>
<sequence length="488" mass="55882">MNRLTYIQNGEWAIIINIRIKIIKSIRTKLFVSLVAIGILPLFILTLSILSSVRNYSQNEKKTEMLRHANTISTNLSRRDYFDNIEDVNYLDNIQSIIADRFLILNSDGQVIYDSNHFDEGKLNSSQPVLKILQGTSTNITEEDKKLDTVRIYTPIYDSDHQTIIGVTMLSGQYDQIETTISRMRNMAYLLIVGISLIILILNFYFSGLLTKPFSEFVNHLKRVSEGHIDERIDIRGNYEIEEIGIAFNEMLTTMEEIDDSRQRFVANVSHELKTPLSSMKVLAESLLCQDDVPNELYKEFMEDINAEINRETKIINDLLTLVTLDKKESYLNIDNTNINALVEQVMRMLKPIADKKDVILEIESYREVFAEVDETKMYLVFMNLIENSIKYNNEYGKVTVTINADHRDLNIQIMDTGVGIPPESVDKVFQRFYRVDKTRSRDTGGTGLGLSIVNKTILLHGGSIKCLSEEGVGTTFIIRLPLSQTMK</sequence>
<evidence type="ECO:0000256" key="14">
    <source>
        <dbReference type="SAM" id="Phobius"/>
    </source>
</evidence>
<feature type="transmembrane region" description="Helical" evidence="14">
    <location>
        <begin position="30"/>
        <end position="53"/>
    </location>
</feature>
<dbReference type="SUPFAM" id="SSF158472">
    <property type="entry name" value="HAMP domain-like"/>
    <property type="match status" value="1"/>
</dbReference>
<dbReference type="InterPro" id="IPR003661">
    <property type="entry name" value="HisK_dim/P_dom"/>
</dbReference>
<keyword evidence="4" id="KW-1003">Cell membrane</keyword>
<dbReference type="Pfam" id="PF00512">
    <property type="entry name" value="HisKA"/>
    <property type="match status" value="1"/>
</dbReference>
<dbReference type="EC" id="2.7.13.3" evidence="3"/>
<evidence type="ECO:0000256" key="9">
    <source>
        <dbReference type="ARBA" id="ARBA00022777"/>
    </source>
</evidence>
<keyword evidence="9 17" id="KW-0418">Kinase</keyword>
<evidence type="ECO:0000256" key="6">
    <source>
        <dbReference type="ARBA" id="ARBA00022679"/>
    </source>
</evidence>
<dbReference type="PANTHER" id="PTHR45528">
    <property type="entry name" value="SENSOR HISTIDINE KINASE CPXA"/>
    <property type="match status" value="1"/>
</dbReference>
<name>A0A3P7P731_9FIRM</name>
<feature type="transmembrane region" description="Helical" evidence="14">
    <location>
        <begin position="187"/>
        <end position="206"/>
    </location>
</feature>
<evidence type="ECO:0000313" key="17">
    <source>
        <dbReference type="EMBL" id="VDN49330.1"/>
    </source>
</evidence>
<keyword evidence="8" id="KW-0547">Nucleotide-binding</keyword>
<feature type="domain" description="Histidine kinase" evidence="15">
    <location>
        <begin position="268"/>
        <end position="485"/>
    </location>
</feature>
<dbReference type="SUPFAM" id="SSF47384">
    <property type="entry name" value="Homodimeric domain of signal transducing histidine kinase"/>
    <property type="match status" value="1"/>
</dbReference>
<dbReference type="PANTHER" id="PTHR45528:SF1">
    <property type="entry name" value="SENSOR HISTIDINE KINASE CPXA"/>
    <property type="match status" value="1"/>
</dbReference>
<dbReference type="InterPro" id="IPR029151">
    <property type="entry name" value="Sensor-like_sf"/>
</dbReference>
<dbReference type="SMART" id="SM00387">
    <property type="entry name" value="HATPase_c"/>
    <property type="match status" value="1"/>
</dbReference>
<dbReference type="KEGG" id="cbar:PATL70BA_3398"/>
<keyword evidence="18" id="KW-1185">Reference proteome</keyword>
<feature type="domain" description="HAMP" evidence="16">
    <location>
        <begin position="208"/>
        <end position="260"/>
    </location>
</feature>
<dbReference type="CDD" id="cd00075">
    <property type="entry name" value="HATPase"/>
    <property type="match status" value="1"/>
</dbReference>